<evidence type="ECO:0000259" key="2">
    <source>
        <dbReference type="Pfam" id="PF04773"/>
    </source>
</evidence>
<keyword evidence="1" id="KW-0812">Transmembrane</keyword>
<dbReference type="Gene3D" id="3.55.50.30">
    <property type="match status" value="1"/>
</dbReference>
<evidence type="ECO:0000256" key="1">
    <source>
        <dbReference type="SAM" id="Phobius"/>
    </source>
</evidence>
<dbReference type="STRING" id="1477437.SAMN05444682_11325"/>
<evidence type="ECO:0000313" key="5">
    <source>
        <dbReference type="Proteomes" id="UP000198670"/>
    </source>
</evidence>
<keyword evidence="5" id="KW-1185">Reference proteome</keyword>
<dbReference type="AlphaFoldDB" id="A0A1I3TPX4"/>
<evidence type="ECO:0000259" key="3">
    <source>
        <dbReference type="Pfam" id="PF16344"/>
    </source>
</evidence>
<dbReference type="RefSeq" id="WP_090631062.1">
    <property type="nucleotide sequence ID" value="NZ_FOQO01000013.1"/>
</dbReference>
<dbReference type="InterPro" id="IPR032508">
    <property type="entry name" value="FecR_C"/>
</dbReference>
<protein>
    <submittedName>
        <fullName evidence="4">FecR family protein</fullName>
    </submittedName>
</protein>
<keyword evidence="1" id="KW-0472">Membrane</keyword>
<dbReference type="PANTHER" id="PTHR30273">
    <property type="entry name" value="PERIPLASMIC SIGNAL SENSOR AND SIGMA FACTOR ACTIVATOR FECR-RELATED"/>
    <property type="match status" value="1"/>
</dbReference>
<dbReference type="InterPro" id="IPR006860">
    <property type="entry name" value="FecR"/>
</dbReference>
<dbReference type="Pfam" id="PF04773">
    <property type="entry name" value="FecR"/>
    <property type="match status" value="1"/>
</dbReference>
<dbReference type="PANTHER" id="PTHR30273:SF2">
    <property type="entry name" value="PROTEIN FECR"/>
    <property type="match status" value="1"/>
</dbReference>
<keyword evidence="1" id="KW-1133">Transmembrane helix</keyword>
<name>A0A1I3TPX4_9SPHI</name>
<reference evidence="4 5" key="1">
    <citation type="submission" date="2016-10" db="EMBL/GenBank/DDBJ databases">
        <authorList>
            <person name="de Groot N.N."/>
        </authorList>
    </citation>
    <scope>NUCLEOTIDE SEQUENCE [LARGE SCALE GENOMIC DNA]</scope>
    <source>
        <strain evidence="4 5">RK1</strain>
    </source>
</reference>
<feature type="domain" description="FecR protein" evidence="2">
    <location>
        <begin position="189"/>
        <end position="283"/>
    </location>
</feature>
<evidence type="ECO:0000313" key="4">
    <source>
        <dbReference type="EMBL" id="SFJ72632.1"/>
    </source>
</evidence>
<organism evidence="4 5">
    <name type="scientific">Parapedobacter indicus</name>
    <dbReference type="NCBI Taxonomy" id="1477437"/>
    <lineage>
        <taxon>Bacteria</taxon>
        <taxon>Pseudomonadati</taxon>
        <taxon>Bacteroidota</taxon>
        <taxon>Sphingobacteriia</taxon>
        <taxon>Sphingobacteriales</taxon>
        <taxon>Sphingobacteriaceae</taxon>
        <taxon>Parapedobacter</taxon>
    </lineage>
</organism>
<feature type="domain" description="Protein FecR C-terminal" evidence="3">
    <location>
        <begin position="332"/>
        <end position="399"/>
    </location>
</feature>
<dbReference type="OrthoDB" id="1099963at2"/>
<sequence>MENKEHIRQLLNAFEAGKITRAEFDELHRYLTDHRNEQAFSSWIDSRLGQVAEDNEMRVNRPDLFKAIIADPRFTKERALRRHHRLRYWLGGVAAVLCLGVGLWWMQEKNPLQTGNQANRHAMQPAPPVSLPADKAILRLADGTTIDLATLQNGVVANEGGASVVLDGKELVYHPQSDALGAEGANHSIHIPKGMQYQLTLPDGSHVWLNAASSITFPVQFTGTKRVVKLSGEAFFDVKHDAEKPFIVQTPLQSLEVLGTTFNVSAYADDGYVKTSLVSGSVRVDRSVPGNAGGSSLVLKPGEESLANEENQVIKRSKVDTRHIATWRTGLFTFHNEPVEEVMRKVARWYDIEVAYRDGMAGKRIGGNVPRFDSIDRLMRALQGTGLLHYKMEGGKVLITK</sequence>
<gene>
    <name evidence="4" type="ORF">SAMN05444682_11325</name>
</gene>
<accession>A0A1I3TPX4</accession>
<dbReference type="EMBL" id="FOQO01000013">
    <property type="protein sequence ID" value="SFJ72632.1"/>
    <property type="molecule type" value="Genomic_DNA"/>
</dbReference>
<proteinExistence type="predicted"/>
<dbReference type="GO" id="GO:0016989">
    <property type="term" value="F:sigma factor antagonist activity"/>
    <property type="evidence" value="ECO:0007669"/>
    <property type="project" value="TreeGrafter"/>
</dbReference>
<dbReference type="Proteomes" id="UP000198670">
    <property type="component" value="Unassembled WGS sequence"/>
</dbReference>
<feature type="transmembrane region" description="Helical" evidence="1">
    <location>
        <begin position="86"/>
        <end position="106"/>
    </location>
</feature>
<dbReference type="Pfam" id="PF16344">
    <property type="entry name" value="FecR_C"/>
    <property type="match status" value="1"/>
</dbReference>
<dbReference type="Gene3D" id="2.60.120.1440">
    <property type="match status" value="1"/>
</dbReference>
<dbReference type="InterPro" id="IPR012373">
    <property type="entry name" value="Ferrdict_sens_TM"/>
</dbReference>
<dbReference type="FunFam" id="2.60.120.1440:FF:000001">
    <property type="entry name" value="Putative anti-sigma factor"/>
    <property type="match status" value="1"/>
</dbReference>